<proteinExistence type="predicted"/>
<gene>
    <name evidence="3" type="ORF">GCM10009839_65490</name>
</gene>
<evidence type="ECO:0000313" key="3">
    <source>
        <dbReference type="EMBL" id="GAA2050117.1"/>
    </source>
</evidence>
<keyword evidence="2" id="KW-1133">Transmembrane helix</keyword>
<name>A0ABP5GNZ2_9ACTN</name>
<keyword evidence="2" id="KW-0472">Membrane</keyword>
<evidence type="ECO:0008006" key="5">
    <source>
        <dbReference type="Google" id="ProtNLM"/>
    </source>
</evidence>
<sequence length="142" mass="15267">MAGTRPVGDPRLRMERRIEHIEALAADIATQQRVALKLLSSTVRVFYTFFVLACLTIGVAAFLRGNHNTAVTWGGTGIILGFVWVVVFAGNKVSRRAFRQLKAELTGDPSDASDAADTEGSEEPVDSESEPQPEPVGAAPTK</sequence>
<organism evidence="3 4">
    <name type="scientific">Catenulispora yoronensis</name>
    <dbReference type="NCBI Taxonomy" id="450799"/>
    <lineage>
        <taxon>Bacteria</taxon>
        <taxon>Bacillati</taxon>
        <taxon>Actinomycetota</taxon>
        <taxon>Actinomycetes</taxon>
        <taxon>Catenulisporales</taxon>
        <taxon>Catenulisporaceae</taxon>
        <taxon>Catenulispora</taxon>
    </lineage>
</organism>
<feature type="region of interest" description="Disordered" evidence="1">
    <location>
        <begin position="105"/>
        <end position="142"/>
    </location>
</feature>
<feature type="transmembrane region" description="Helical" evidence="2">
    <location>
        <begin position="45"/>
        <end position="64"/>
    </location>
</feature>
<feature type="transmembrane region" description="Helical" evidence="2">
    <location>
        <begin position="70"/>
        <end position="90"/>
    </location>
</feature>
<reference evidence="4" key="1">
    <citation type="journal article" date="2019" name="Int. J. Syst. Evol. Microbiol.">
        <title>The Global Catalogue of Microorganisms (GCM) 10K type strain sequencing project: providing services to taxonomists for standard genome sequencing and annotation.</title>
        <authorList>
            <consortium name="The Broad Institute Genomics Platform"/>
            <consortium name="The Broad Institute Genome Sequencing Center for Infectious Disease"/>
            <person name="Wu L."/>
            <person name="Ma J."/>
        </authorList>
    </citation>
    <scope>NUCLEOTIDE SEQUENCE [LARGE SCALE GENOMIC DNA]</scope>
    <source>
        <strain evidence="4">JCM 16014</strain>
    </source>
</reference>
<evidence type="ECO:0000256" key="1">
    <source>
        <dbReference type="SAM" id="MobiDB-lite"/>
    </source>
</evidence>
<evidence type="ECO:0000256" key="2">
    <source>
        <dbReference type="SAM" id="Phobius"/>
    </source>
</evidence>
<accession>A0ABP5GNZ2</accession>
<evidence type="ECO:0000313" key="4">
    <source>
        <dbReference type="Proteomes" id="UP001500751"/>
    </source>
</evidence>
<comment type="caution">
    <text evidence="3">The sequence shown here is derived from an EMBL/GenBank/DDBJ whole genome shotgun (WGS) entry which is preliminary data.</text>
</comment>
<feature type="compositionally biased region" description="Acidic residues" evidence="1">
    <location>
        <begin position="114"/>
        <end position="131"/>
    </location>
</feature>
<keyword evidence="2" id="KW-0812">Transmembrane</keyword>
<dbReference type="RefSeq" id="WP_344669562.1">
    <property type="nucleotide sequence ID" value="NZ_BAAAQN010000048.1"/>
</dbReference>
<protein>
    <recommendedName>
        <fullName evidence="5">DUF202 domain-containing protein</fullName>
    </recommendedName>
</protein>
<dbReference type="EMBL" id="BAAAQN010000048">
    <property type="protein sequence ID" value="GAA2050117.1"/>
    <property type="molecule type" value="Genomic_DNA"/>
</dbReference>
<keyword evidence="4" id="KW-1185">Reference proteome</keyword>
<dbReference type="Proteomes" id="UP001500751">
    <property type="component" value="Unassembled WGS sequence"/>
</dbReference>